<organism evidence="3 4">
    <name type="scientific">Bombiscardovia coagulans</name>
    <dbReference type="NCBI Taxonomy" id="686666"/>
    <lineage>
        <taxon>Bacteria</taxon>
        <taxon>Bacillati</taxon>
        <taxon>Actinomycetota</taxon>
        <taxon>Actinomycetes</taxon>
        <taxon>Bifidobacteriales</taxon>
        <taxon>Bifidobacteriaceae</taxon>
        <taxon>Bombiscardovia</taxon>
    </lineage>
</organism>
<feature type="transmembrane region" description="Helical" evidence="2">
    <location>
        <begin position="348"/>
        <end position="368"/>
    </location>
</feature>
<feature type="region of interest" description="Disordered" evidence="1">
    <location>
        <begin position="449"/>
        <end position="496"/>
    </location>
</feature>
<evidence type="ECO:0000313" key="3">
    <source>
        <dbReference type="EMBL" id="OZG48926.1"/>
    </source>
</evidence>
<sequence length="496" mass="55551">MSYRGELVRIHLRRSIADSRLALSLFFVLAILQGSYFISAIGPLTMPDTDMNANTPYAIATGQIFNLPHVETDKFGNHTKVQYISGDARLLKRTGRINTLVDTVVSSPLSPSSKQEKQRVIDHEPQSTITVPTSHIANRSNQYFPLVYLPQAAGIRIALWLNSSPYQVWQAGRITNFIVFLTLMGLAIVIIPRAKTMVACIAVFPMTVFIGSSLMADAFFISISACFLALFFRVSIRTTPATTLQVVCLGILSILLFYSKLVYVALAILLLALPHHVLSRKRKVITIGTCAVVALLSYGLWSSKYAGMLAITNIENNVHWMRHNPFTLVKTITWNIIFLPTKVSSDQLLTMQATIILGLAWLYLLQTLPKHQAPAHEQLSSWVSRNRYIILSVVVFLICLYLTFTALCLTWNAMPTFDSTTEIQGFQGRYILPLLPLLVCVAFHPKRPSLRSAGAPSSPDTETQETDRRSEPAHSHKYARKQKSGTFQFLHRKSRK</sequence>
<reference evidence="3 4" key="1">
    <citation type="journal article" date="2017" name="BMC Genomics">
        <title>Comparative genomic and phylogenomic analyses of the Bifidobacteriaceae family.</title>
        <authorList>
            <person name="Lugli G.A."/>
            <person name="Milani C."/>
            <person name="Turroni F."/>
            <person name="Duranti S."/>
            <person name="Mancabelli L."/>
            <person name="Mangifesta M."/>
            <person name="Ferrario C."/>
            <person name="Modesto M."/>
            <person name="Mattarelli P."/>
            <person name="Jiri K."/>
            <person name="van Sinderen D."/>
            <person name="Ventura M."/>
        </authorList>
    </citation>
    <scope>NUCLEOTIDE SEQUENCE [LARGE SCALE GENOMIC DNA]</scope>
    <source>
        <strain evidence="3 4">DSM 22924</strain>
    </source>
</reference>
<dbReference type="RefSeq" id="WP_094723195.1">
    <property type="nucleotide sequence ID" value="NZ_MWWS01000007.1"/>
</dbReference>
<feature type="transmembrane region" description="Helical" evidence="2">
    <location>
        <begin position="174"/>
        <end position="191"/>
    </location>
</feature>
<evidence type="ECO:0008006" key="5">
    <source>
        <dbReference type="Google" id="ProtNLM"/>
    </source>
</evidence>
<feature type="transmembrane region" description="Helical" evidence="2">
    <location>
        <begin position="284"/>
        <end position="301"/>
    </location>
</feature>
<dbReference type="AlphaFoldDB" id="A0A261EQG7"/>
<evidence type="ECO:0000313" key="4">
    <source>
        <dbReference type="Proteomes" id="UP000216004"/>
    </source>
</evidence>
<feature type="transmembrane region" description="Helical" evidence="2">
    <location>
        <begin position="21"/>
        <end position="42"/>
    </location>
</feature>
<keyword evidence="2" id="KW-1133">Transmembrane helix</keyword>
<feature type="compositionally biased region" description="Basic and acidic residues" evidence="1">
    <location>
        <begin position="465"/>
        <end position="474"/>
    </location>
</feature>
<feature type="transmembrane region" description="Helical" evidence="2">
    <location>
        <begin position="244"/>
        <end position="272"/>
    </location>
</feature>
<evidence type="ECO:0000256" key="1">
    <source>
        <dbReference type="SAM" id="MobiDB-lite"/>
    </source>
</evidence>
<feature type="transmembrane region" description="Helical" evidence="2">
    <location>
        <begin position="203"/>
        <end position="232"/>
    </location>
</feature>
<dbReference type="InterPro" id="IPR018674">
    <property type="entry name" value="DUF2142_membrane"/>
</dbReference>
<comment type="caution">
    <text evidence="3">The sequence shown here is derived from an EMBL/GenBank/DDBJ whole genome shotgun (WGS) entry which is preliminary data.</text>
</comment>
<feature type="transmembrane region" description="Helical" evidence="2">
    <location>
        <begin position="426"/>
        <end position="443"/>
    </location>
</feature>
<dbReference type="Proteomes" id="UP000216004">
    <property type="component" value="Unassembled WGS sequence"/>
</dbReference>
<proteinExistence type="predicted"/>
<protein>
    <recommendedName>
        <fullName evidence="5">DUF2142 domain-containing protein</fullName>
    </recommendedName>
</protein>
<dbReference type="OrthoDB" id="3239093at2"/>
<feature type="transmembrane region" description="Helical" evidence="2">
    <location>
        <begin position="388"/>
        <end position="414"/>
    </location>
</feature>
<dbReference type="Pfam" id="PF09913">
    <property type="entry name" value="DUF2142"/>
    <property type="match status" value="1"/>
</dbReference>
<evidence type="ECO:0000256" key="2">
    <source>
        <dbReference type="SAM" id="Phobius"/>
    </source>
</evidence>
<accession>A0A261EQG7</accession>
<keyword evidence="4" id="KW-1185">Reference proteome</keyword>
<dbReference type="EMBL" id="MWWS01000007">
    <property type="protein sequence ID" value="OZG48926.1"/>
    <property type="molecule type" value="Genomic_DNA"/>
</dbReference>
<gene>
    <name evidence="3" type="ORF">BOCO_1162</name>
</gene>
<keyword evidence="2" id="KW-0812">Transmembrane</keyword>
<name>A0A261EQG7_9BIFI</name>
<keyword evidence="2" id="KW-0472">Membrane</keyword>